<accession>A0A3Q9JIC0</accession>
<evidence type="ECO:0000259" key="1">
    <source>
        <dbReference type="PROSITE" id="PS50075"/>
    </source>
</evidence>
<evidence type="ECO:0000313" key="3">
    <source>
        <dbReference type="Proteomes" id="UP000273143"/>
    </source>
</evidence>
<dbReference type="KEGG" id="emo:DM558_05070"/>
<organism evidence="2 3">
    <name type="scientific">Entomomonas moraniae</name>
    <dbReference type="NCBI Taxonomy" id="2213226"/>
    <lineage>
        <taxon>Bacteria</taxon>
        <taxon>Pseudomonadati</taxon>
        <taxon>Pseudomonadota</taxon>
        <taxon>Gammaproteobacteria</taxon>
        <taxon>Pseudomonadales</taxon>
        <taxon>Pseudomonadaceae</taxon>
        <taxon>Entomomonas</taxon>
    </lineage>
</organism>
<dbReference type="AlphaFoldDB" id="A0A3Q9JIC0"/>
<dbReference type="InterPro" id="IPR009081">
    <property type="entry name" value="PP-bd_ACP"/>
</dbReference>
<dbReference type="Gene3D" id="1.10.1200.10">
    <property type="entry name" value="ACP-like"/>
    <property type="match status" value="1"/>
</dbReference>
<dbReference type="SUPFAM" id="SSF47336">
    <property type="entry name" value="ACP-like"/>
    <property type="match status" value="1"/>
</dbReference>
<dbReference type="Pfam" id="PF00550">
    <property type="entry name" value="PP-binding"/>
    <property type="match status" value="1"/>
</dbReference>
<dbReference type="PROSITE" id="PS50075">
    <property type="entry name" value="CARRIER"/>
    <property type="match status" value="1"/>
</dbReference>
<keyword evidence="3" id="KW-1185">Reference proteome</keyword>
<proteinExistence type="predicted"/>
<protein>
    <submittedName>
        <fullName evidence="2">Acyl carrier protein</fullName>
    </submittedName>
</protein>
<sequence>MERQQIFNEIKSAMVTLFEVPESVITHEARLFEDLELDSIDAIDLIVHVQKVIKKKVNPEDFKSVRTIGDIEEVIYRLVNNK</sequence>
<dbReference type="InterPro" id="IPR036736">
    <property type="entry name" value="ACP-like_sf"/>
</dbReference>
<dbReference type="Proteomes" id="UP000273143">
    <property type="component" value="Chromosome"/>
</dbReference>
<reference evidence="3" key="1">
    <citation type="submission" date="2018-06" db="EMBL/GenBank/DDBJ databases">
        <title>Complete genome of Pseudomonas insecticola strain QZS01.</title>
        <authorList>
            <person name="Wang J."/>
            <person name="Su Q."/>
        </authorList>
    </citation>
    <scope>NUCLEOTIDE SEQUENCE [LARGE SCALE GENOMIC DNA]</scope>
    <source>
        <strain evidence="3">QZS01</strain>
    </source>
</reference>
<name>A0A3Q9JIC0_9GAMM</name>
<gene>
    <name evidence="2" type="ORF">DM558_05070</name>
</gene>
<dbReference type="EMBL" id="CP029822">
    <property type="protein sequence ID" value="AZS50186.1"/>
    <property type="molecule type" value="Genomic_DNA"/>
</dbReference>
<evidence type="ECO:0000313" key="2">
    <source>
        <dbReference type="EMBL" id="AZS50186.1"/>
    </source>
</evidence>
<feature type="domain" description="Carrier" evidence="1">
    <location>
        <begin position="4"/>
        <end position="79"/>
    </location>
</feature>
<dbReference type="NCBIfam" id="NF003757">
    <property type="entry name" value="PRK05350.1"/>
    <property type="match status" value="1"/>
</dbReference>